<dbReference type="RefSeq" id="WP_012487213.1">
    <property type="nucleotide sequence ID" value="NC_010995.1"/>
</dbReference>
<keyword evidence="2" id="KW-1185">Reference proteome</keyword>
<proteinExistence type="predicted"/>
<name>B3PE79_CELJU</name>
<reference evidence="1 2" key="1">
    <citation type="journal article" date="2008" name="J. Bacteriol.">
        <title>Insights into plant cell wall degradation from the genome sequence of the soil bacterium Cellvibrio japonicus.</title>
        <authorList>
            <person name="Deboy R.T."/>
            <person name="Mongodin E.F."/>
            <person name="Fouts D.E."/>
            <person name="Tailford L.E."/>
            <person name="Khouri H."/>
            <person name="Emerson J.B."/>
            <person name="Mohamoud Y."/>
            <person name="Watkins K."/>
            <person name="Henrissat B."/>
            <person name="Gilbert H.J."/>
            <person name="Nelson K.E."/>
        </authorList>
    </citation>
    <scope>NUCLEOTIDE SEQUENCE [LARGE SCALE GENOMIC DNA]</scope>
    <source>
        <strain evidence="1 2">Ueda107</strain>
    </source>
</reference>
<dbReference type="Proteomes" id="UP000001036">
    <property type="component" value="Chromosome"/>
</dbReference>
<evidence type="ECO:0000313" key="1">
    <source>
        <dbReference type="EMBL" id="ACE83148.1"/>
    </source>
</evidence>
<organism evidence="1 2">
    <name type="scientific">Cellvibrio japonicus (strain Ueda107)</name>
    <name type="common">Pseudomonas fluorescens subsp. cellulosa</name>
    <dbReference type="NCBI Taxonomy" id="498211"/>
    <lineage>
        <taxon>Bacteria</taxon>
        <taxon>Pseudomonadati</taxon>
        <taxon>Pseudomonadota</taxon>
        <taxon>Gammaproteobacteria</taxon>
        <taxon>Cellvibrionales</taxon>
        <taxon>Cellvibrionaceae</taxon>
        <taxon>Cellvibrio</taxon>
    </lineage>
</organism>
<accession>B3PE79</accession>
<evidence type="ECO:0000313" key="2">
    <source>
        <dbReference type="Proteomes" id="UP000001036"/>
    </source>
</evidence>
<dbReference type="KEGG" id="cja:CJA_1589"/>
<dbReference type="STRING" id="498211.CJA_1589"/>
<protein>
    <recommendedName>
        <fullName evidence="3">PIN domain-containing protein</fullName>
    </recommendedName>
</protein>
<gene>
    <name evidence="1" type="ordered locus">CJA_1589</name>
</gene>
<dbReference type="HOGENOM" id="CLU_777773_0_0_6"/>
<dbReference type="AlphaFoldDB" id="B3PE79"/>
<evidence type="ECO:0008006" key="3">
    <source>
        <dbReference type="Google" id="ProtNLM"/>
    </source>
</evidence>
<sequence length="356" mass="40702">MSDITQSLLPKLHLAKDREQYCHAFELDSHLLESLSRRHILLLDTSVWIRLSDQRDEIASRVVDKLLRLKDAEKVFCPLAPSTIWELRKQSDVSLFRTAELMENLSENVTFRSLEQLFDLEVDSFLHYLLTGKFKPLSLAQKFGPVMSYLAPGYRLDGSTSELPHINSLIHSSIRSIRLSTFVRMLGDKSSPSFPDRYDMASVSKRRRDHAGNSIDLARRFETEIIAKNIVIPLFNKKRLAMNVKDQLRIVSKLDTLPKSRRYGSAIEHILRFTPAISASVEVFTISGLDVTRKNSQNDFFDRDLLIYAISYSGTFAAIDKWIASLVSLSKKGSYPAFYVFANSLEALDRQLDLIH</sequence>
<dbReference type="EMBL" id="CP000934">
    <property type="protein sequence ID" value="ACE83148.1"/>
    <property type="molecule type" value="Genomic_DNA"/>
</dbReference>